<dbReference type="InterPro" id="IPR005467">
    <property type="entry name" value="His_kinase_dom"/>
</dbReference>
<dbReference type="InterPro" id="IPR013767">
    <property type="entry name" value="PAS_fold"/>
</dbReference>
<dbReference type="EC" id="2.7.13.3" evidence="3"/>
<dbReference type="Pfam" id="PF02518">
    <property type="entry name" value="HATPase_c"/>
    <property type="match status" value="1"/>
</dbReference>
<dbReference type="Pfam" id="PF00512">
    <property type="entry name" value="HisKA"/>
    <property type="match status" value="1"/>
</dbReference>
<organism evidence="20 21">
    <name type="scientific">Heyndrickxia coagulans</name>
    <name type="common">Weizmannia coagulans</name>
    <dbReference type="NCBI Taxonomy" id="1398"/>
    <lineage>
        <taxon>Bacteria</taxon>
        <taxon>Bacillati</taxon>
        <taxon>Bacillota</taxon>
        <taxon>Bacilli</taxon>
        <taxon>Bacillales</taxon>
        <taxon>Bacillaceae</taxon>
        <taxon>Heyndrickxia</taxon>
    </lineage>
</organism>
<dbReference type="InterPro" id="IPR036890">
    <property type="entry name" value="HATPase_C_sf"/>
</dbReference>
<dbReference type="PROSITE" id="PS50885">
    <property type="entry name" value="HAMP"/>
    <property type="match status" value="1"/>
</dbReference>
<dbReference type="InterPro" id="IPR029151">
    <property type="entry name" value="Sensor-like_sf"/>
</dbReference>
<dbReference type="GO" id="GO:0004721">
    <property type="term" value="F:phosphoprotein phosphatase activity"/>
    <property type="evidence" value="ECO:0007669"/>
    <property type="project" value="TreeGrafter"/>
</dbReference>
<evidence type="ECO:0000256" key="1">
    <source>
        <dbReference type="ARBA" id="ARBA00000085"/>
    </source>
</evidence>
<dbReference type="PRINTS" id="PR00344">
    <property type="entry name" value="BCTRLSENSOR"/>
</dbReference>
<keyword evidence="5" id="KW-0597">Phosphoprotein</keyword>
<dbReference type="CDD" id="cd00075">
    <property type="entry name" value="HATPase"/>
    <property type="match status" value="1"/>
</dbReference>
<reference evidence="21" key="1">
    <citation type="submission" date="2016-01" db="EMBL/GenBank/DDBJ databases">
        <authorList>
            <person name="Mitreva M."/>
            <person name="Pepin K.H."/>
            <person name="Mihindukulasuriya K.A."/>
            <person name="Fulton R."/>
            <person name="Fronick C."/>
            <person name="O'Laughlin M."/>
            <person name="Miner T."/>
            <person name="Herter B."/>
            <person name="Rosa B.A."/>
            <person name="Cordes M."/>
            <person name="Tomlinson C."/>
            <person name="Wollam A."/>
            <person name="Palsikar V.B."/>
            <person name="Mardis E.R."/>
            <person name="Wilson R.K."/>
        </authorList>
    </citation>
    <scope>NUCLEOTIDE SEQUENCE [LARGE SCALE GENOMIC DNA]</scope>
    <source>
        <strain evidence="21">GED7749B</strain>
    </source>
</reference>
<feature type="domain" description="HAMP" evidence="19">
    <location>
        <begin position="191"/>
        <end position="243"/>
    </location>
</feature>
<keyword evidence="6" id="KW-0808">Transferase</keyword>
<feature type="domain" description="Histidine kinase" evidence="16">
    <location>
        <begin position="372"/>
        <end position="589"/>
    </location>
</feature>
<dbReference type="PANTHER" id="PTHR45453">
    <property type="entry name" value="PHOSPHATE REGULON SENSOR PROTEIN PHOR"/>
    <property type="match status" value="1"/>
</dbReference>
<name>A0A133KU25_HEYCO</name>
<evidence type="ECO:0000256" key="9">
    <source>
        <dbReference type="ARBA" id="ARBA00022777"/>
    </source>
</evidence>
<feature type="transmembrane region" description="Helical" evidence="15">
    <location>
        <begin position="167"/>
        <end position="190"/>
    </location>
</feature>
<keyword evidence="12" id="KW-0902">Two-component regulatory system</keyword>
<evidence type="ECO:0000256" key="6">
    <source>
        <dbReference type="ARBA" id="ARBA00022679"/>
    </source>
</evidence>
<comment type="caution">
    <text evidence="20">The sequence shown here is derived from an EMBL/GenBank/DDBJ whole genome shotgun (WGS) entry which is preliminary data.</text>
</comment>
<proteinExistence type="predicted"/>
<feature type="domain" description="PAS" evidence="17">
    <location>
        <begin position="248"/>
        <end position="296"/>
    </location>
</feature>
<evidence type="ECO:0000256" key="3">
    <source>
        <dbReference type="ARBA" id="ARBA00012438"/>
    </source>
</evidence>
<dbReference type="SUPFAM" id="SSF158472">
    <property type="entry name" value="HAMP domain-like"/>
    <property type="match status" value="1"/>
</dbReference>
<dbReference type="GO" id="GO:0016036">
    <property type="term" value="P:cellular response to phosphate starvation"/>
    <property type="evidence" value="ECO:0007669"/>
    <property type="project" value="TreeGrafter"/>
</dbReference>
<dbReference type="PROSITE" id="PS50113">
    <property type="entry name" value="PAC"/>
    <property type="match status" value="1"/>
</dbReference>
<dbReference type="GO" id="GO:0000155">
    <property type="term" value="F:phosphorelay sensor kinase activity"/>
    <property type="evidence" value="ECO:0007669"/>
    <property type="project" value="InterPro"/>
</dbReference>
<dbReference type="Proteomes" id="UP000070376">
    <property type="component" value="Unassembled WGS sequence"/>
</dbReference>
<dbReference type="InterPro" id="IPR050351">
    <property type="entry name" value="BphY/WalK/GraS-like"/>
</dbReference>
<dbReference type="GO" id="GO:0005886">
    <property type="term" value="C:plasma membrane"/>
    <property type="evidence" value="ECO:0007669"/>
    <property type="project" value="UniProtKB-SubCell"/>
</dbReference>
<evidence type="ECO:0000256" key="13">
    <source>
        <dbReference type="ARBA" id="ARBA00023136"/>
    </source>
</evidence>
<dbReference type="PROSITE" id="PS50112">
    <property type="entry name" value="PAS"/>
    <property type="match status" value="1"/>
</dbReference>
<evidence type="ECO:0000313" key="20">
    <source>
        <dbReference type="EMBL" id="KWZ83005.1"/>
    </source>
</evidence>
<evidence type="ECO:0000259" key="18">
    <source>
        <dbReference type="PROSITE" id="PS50113"/>
    </source>
</evidence>
<dbReference type="SMART" id="SM00091">
    <property type="entry name" value="PAS"/>
    <property type="match status" value="1"/>
</dbReference>
<dbReference type="InterPro" id="IPR003660">
    <property type="entry name" value="HAMP_dom"/>
</dbReference>
<keyword evidence="13 15" id="KW-0472">Membrane</keyword>
<evidence type="ECO:0000256" key="4">
    <source>
        <dbReference type="ARBA" id="ARBA00022475"/>
    </source>
</evidence>
<dbReference type="SMART" id="SM00388">
    <property type="entry name" value="HisKA"/>
    <property type="match status" value="1"/>
</dbReference>
<keyword evidence="10" id="KW-0067">ATP-binding</keyword>
<protein>
    <recommendedName>
        <fullName evidence="3">histidine kinase</fullName>
        <ecNumber evidence="3">2.7.13.3</ecNumber>
    </recommendedName>
</protein>
<evidence type="ECO:0000259" key="16">
    <source>
        <dbReference type="PROSITE" id="PS50109"/>
    </source>
</evidence>
<dbReference type="InterPro" id="IPR000700">
    <property type="entry name" value="PAS-assoc_C"/>
</dbReference>
<dbReference type="SUPFAM" id="SSF55874">
    <property type="entry name" value="ATPase domain of HSP90 chaperone/DNA topoisomerase II/histidine kinase"/>
    <property type="match status" value="1"/>
</dbReference>
<dbReference type="InterPro" id="IPR035965">
    <property type="entry name" value="PAS-like_dom_sf"/>
</dbReference>
<dbReference type="InterPro" id="IPR003594">
    <property type="entry name" value="HATPase_dom"/>
</dbReference>
<evidence type="ECO:0000313" key="21">
    <source>
        <dbReference type="Proteomes" id="UP000070376"/>
    </source>
</evidence>
<dbReference type="Gene3D" id="3.30.565.10">
    <property type="entry name" value="Histidine kinase-like ATPase, C-terminal domain"/>
    <property type="match status" value="1"/>
</dbReference>
<dbReference type="CDD" id="cd00130">
    <property type="entry name" value="PAS"/>
    <property type="match status" value="1"/>
</dbReference>
<dbReference type="InterPro" id="IPR003661">
    <property type="entry name" value="HisK_dim/P_dom"/>
</dbReference>
<dbReference type="NCBIfam" id="TIGR00229">
    <property type="entry name" value="sensory_box"/>
    <property type="match status" value="1"/>
</dbReference>
<evidence type="ECO:0000256" key="2">
    <source>
        <dbReference type="ARBA" id="ARBA00004651"/>
    </source>
</evidence>
<dbReference type="GO" id="GO:0005524">
    <property type="term" value="F:ATP binding"/>
    <property type="evidence" value="ECO:0007669"/>
    <property type="project" value="UniProtKB-KW"/>
</dbReference>
<keyword evidence="9" id="KW-0418">Kinase</keyword>
<dbReference type="CDD" id="cd06225">
    <property type="entry name" value="HAMP"/>
    <property type="match status" value="1"/>
</dbReference>
<dbReference type="SMART" id="SM00304">
    <property type="entry name" value="HAMP"/>
    <property type="match status" value="1"/>
</dbReference>
<dbReference type="SMART" id="SM00387">
    <property type="entry name" value="HATPase_c"/>
    <property type="match status" value="1"/>
</dbReference>
<keyword evidence="14" id="KW-0175">Coiled coil</keyword>
<dbReference type="CDD" id="cd00082">
    <property type="entry name" value="HisKA"/>
    <property type="match status" value="1"/>
</dbReference>
<dbReference type="EMBL" id="LRPN01000047">
    <property type="protein sequence ID" value="KWZ83005.1"/>
    <property type="molecule type" value="Genomic_DNA"/>
</dbReference>
<evidence type="ECO:0000256" key="15">
    <source>
        <dbReference type="SAM" id="Phobius"/>
    </source>
</evidence>
<keyword evidence="11 15" id="KW-1133">Transmembrane helix</keyword>
<keyword evidence="8" id="KW-0547">Nucleotide-binding</keyword>
<dbReference type="Gene3D" id="3.30.450.20">
    <property type="entry name" value="PAS domain"/>
    <property type="match status" value="2"/>
</dbReference>
<evidence type="ECO:0000256" key="8">
    <source>
        <dbReference type="ARBA" id="ARBA00022741"/>
    </source>
</evidence>
<dbReference type="Pfam" id="PF00989">
    <property type="entry name" value="PAS"/>
    <property type="match status" value="1"/>
</dbReference>
<dbReference type="PATRIC" id="fig|1398.22.peg.1499"/>
<comment type="subcellular location">
    <subcellularLocation>
        <location evidence="2">Cell membrane</location>
        <topology evidence="2">Multi-pass membrane protein</topology>
    </subcellularLocation>
</comment>
<dbReference type="Gene3D" id="1.10.287.130">
    <property type="match status" value="1"/>
</dbReference>
<sequence>MNKLWIRIFIAFLSILAAVLLAIGFFVADMIQHTYMDMARTQLSQDADLLMKTIRPQTFKDKPDVLQGKVRHYYSNHEPRITIIDTNGKVLADSDDDPAKMENHANRPEFRQVIRQHKASGESIRLSHTLGYNMMYVANPVKENGKVIAVIRTSIALNRIDAVLKGLWFSLGLAMAVAFLISGWISYVLARKFTRPIEASIEVSNRLIEKDYDSRVHVNASGELQQLAKAINNLAHNLKQQMDEIDENEQQLTAVLENMDSGVMLIQTSGRIMLVNRAMEEMTGLSSGELIGKRHIEAGKSFGLSQLIDRSLKTGERFRDEVHLYYPKERILDAHIAPYVGESGELRGVVAVLHDVTETRRLEQIRSEFVANVSHELKTPVTSVKGFAETLLDGAMYDEATLREFLKIIYDESDRLHRLISDILDLSRIEQHRIPLKMEQLNVVDVITETAQTMRKRIEKKQLELVLPQKRHVMMEADKDRLRQILLNLVTNAIAYTPDKGRIEISLIERENELDLIVSDTGIGISEKDLPRIFERFYRVDKARSRQSGGTGLGLAIVKHLVESYHGKIRVESEEGKGSTFIVTLPRTQTRPDAV</sequence>
<feature type="transmembrane region" description="Helical" evidence="15">
    <location>
        <begin position="6"/>
        <end position="28"/>
    </location>
</feature>
<comment type="catalytic activity">
    <reaction evidence="1">
        <text>ATP + protein L-histidine = ADP + protein N-phospho-L-histidine.</text>
        <dbReference type="EC" id="2.7.13.3"/>
    </reaction>
</comment>
<accession>A0A133KU25</accession>
<evidence type="ECO:0000259" key="19">
    <source>
        <dbReference type="PROSITE" id="PS50885"/>
    </source>
</evidence>
<dbReference type="InterPro" id="IPR004358">
    <property type="entry name" value="Sig_transdc_His_kin-like_C"/>
</dbReference>
<dbReference type="InterPro" id="IPR000014">
    <property type="entry name" value="PAS"/>
</dbReference>
<evidence type="ECO:0000259" key="17">
    <source>
        <dbReference type="PROSITE" id="PS50112"/>
    </source>
</evidence>
<dbReference type="RefSeq" id="WP_061086706.1">
    <property type="nucleotide sequence ID" value="NZ_KQ955825.1"/>
</dbReference>
<dbReference type="Gene3D" id="6.10.340.10">
    <property type="match status" value="1"/>
</dbReference>
<dbReference type="SUPFAM" id="SSF55785">
    <property type="entry name" value="PYP-like sensor domain (PAS domain)"/>
    <property type="match status" value="1"/>
</dbReference>
<dbReference type="SUPFAM" id="SSF47384">
    <property type="entry name" value="Homodimeric domain of signal transducing histidine kinase"/>
    <property type="match status" value="1"/>
</dbReference>
<dbReference type="FunFam" id="1.10.287.130:FF:000008">
    <property type="entry name" value="Two-component sensor histidine kinase"/>
    <property type="match status" value="1"/>
</dbReference>
<dbReference type="InterPro" id="IPR036097">
    <property type="entry name" value="HisK_dim/P_sf"/>
</dbReference>
<dbReference type="PROSITE" id="PS50109">
    <property type="entry name" value="HIS_KIN"/>
    <property type="match status" value="1"/>
</dbReference>
<dbReference type="GO" id="GO:0006355">
    <property type="term" value="P:regulation of DNA-templated transcription"/>
    <property type="evidence" value="ECO:0007669"/>
    <property type="project" value="InterPro"/>
</dbReference>
<evidence type="ECO:0000256" key="5">
    <source>
        <dbReference type="ARBA" id="ARBA00022553"/>
    </source>
</evidence>
<evidence type="ECO:0000256" key="12">
    <source>
        <dbReference type="ARBA" id="ARBA00023012"/>
    </source>
</evidence>
<feature type="coiled-coil region" evidence="14">
    <location>
        <begin position="224"/>
        <end position="258"/>
    </location>
</feature>
<gene>
    <name evidence="20" type="ORF">HMPREF3213_01490</name>
</gene>
<dbReference type="PANTHER" id="PTHR45453:SF1">
    <property type="entry name" value="PHOSPHATE REGULON SENSOR PROTEIN PHOR"/>
    <property type="match status" value="1"/>
</dbReference>
<dbReference type="SUPFAM" id="SSF103190">
    <property type="entry name" value="Sensory domain-like"/>
    <property type="match status" value="1"/>
</dbReference>
<keyword evidence="4" id="KW-1003">Cell membrane</keyword>
<evidence type="ECO:0000256" key="11">
    <source>
        <dbReference type="ARBA" id="ARBA00022989"/>
    </source>
</evidence>
<dbReference type="NCBIfam" id="NF046044">
    <property type="entry name" value="PnpS"/>
    <property type="match status" value="1"/>
</dbReference>
<feature type="domain" description="PAC" evidence="18">
    <location>
        <begin position="318"/>
        <end position="368"/>
    </location>
</feature>
<dbReference type="AlphaFoldDB" id="A0A133KU25"/>
<keyword evidence="7 15" id="KW-0812">Transmembrane</keyword>
<evidence type="ECO:0000256" key="10">
    <source>
        <dbReference type="ARBA" id="ARBA00022840"/>
    </source>
</evidence>
<evidence type="ECO:0000256" key="7">
    <source>
        <dbReference type="ARBA" id="ARBA00022692"/>
    </source>
</evidence>
<dbReference type="FunFam" id="3.30.565.10:FF:000006">
    <property type="entry name" value="Sensor histidine kinase WalK"/>
    <property type="match status" value="1"/>
</dbReference>
<evidence type="ECO:0000256" key="14">
    <source>
        <dbReference type="SAM" id="Coils"/>
    </source>
</evidence>
<dbReference type="Pfam" id="PF00672">
    <property type="entry name" value="HAMP"/>
    <property type="match status" value="1"/>
</dbReference>